<evidence type="ECO:0000256" key="6">
    <source>
        <dbReference type="ARBA" id="ARBA00022691"/>
    </source>
</evidence>
<comment type="catalytic activity">
    <reaction evidence="14">
        <text>uridine(34) in tRNA + acetyl-CoA + S-adenosyl-L-methionine + H2O = 5-(carboxymethyl)uridine(34) in tRNA + 5'-deoxyadenosine + L-methionine + CoA + 2 H(+)</text>
        <dbReference type="Rhea" id="RHEA:61020"/>
        <dbReference type="Rhea" id="RHEA-COMP:10407"/>
        <dbReference type="Rhea" id="RHEA-COMP:11727"/>
        <dbReference type="ChEBI" id="CHEBI:15377"/>
        <dbReference type="ChEBI" id="CHEBI:15378"/>
        <dbReference type="ChEBI" id="CHEBI:17319"/>
        <dbReference type="ChEBI" id="CHEBI:57287"/>
        <dbReference type="ChEBI" id="CHEBI:57288"/>
        <dbReference type="ChEBI" id="CHEBI:57844"/>
        <dbReference type="ChEBI" id="CHEBI:59789"/>
        <dbReference type="ChEBI" id="CHEBI:65315"/>
        <dbReference type="ChEBI" id="CHEBI:74882"/>
        <dbReference type="EC" id="2.3.1.311"/>
    </reaction>
    <physiologicalReaction direction="left-to-right" evidence="14">
        <dbReference type="Rhea" id="RHEA:61021"/>
    </physiologicalReaction>
</comment>
<sequence length="534" mass="61478">MRGNNVIISHMKKLVLDLLSQSYLNAKILASFKRKFAKKTGLFPKNSLLLAQYWQMVKMGEIKPKASFEKALRLKKVRSLSGIIPVAVLTKPYPCPGRCVYCPTQVNMPKSYLDDEPAVMRAKQASFNPSLQMKRRLRQLKETGHSLEKIELIVMGGTFTALPHSYQKSFIKKCFEAANGEKSKTLAEAQKTNQTAKNRIIGLTLETRPDEINISEIKRMRILGCTRVEIGVQTIYDSILKKVNRGHLTKATIKATKLLKDAGIKVCYHLMPNLPGSRLSLDFKMFKEIFSNEKYMPDMIKIYPCVVCYQAKLYQWFKKGKYKPYKDEELIKLLLKIKKIVPAWVRINRLGRDIPVNNIAAGNKLSNIRQVLEKRKDFQCQCIRCREIKEKGSLNSKRVKFNQIKYSSSGGEEYFLEYTDKENHLFALLRLRIPSQIFSKKNHFIPELENSSIIRELHTYGESLPLGKKGQASQHLGLGKKLLKKAEEITKNLGIKKIAVISGIGVREYYQKMWYKLQNTYMIKNLNLKNLTKK</sequence>
<evidence type="ECO:0000256" key="7">
    <source>
        <dbReference type="ARBA" id="ARBA00022694"/>
    </source>
</evidence>
<dbReference type="Proteomes" id="UP000230093">
    <property type="component" value="Unassembled WGS sequence"/>
</dbReference>
<comment type="caution">
    <text evidence="17">The sequence shown here is derived from an EMBL/GenBank/DDBJ whole genome shotgun (WGS) entry which is preliminary data.</text>
</comment>
<dbReference type="SMART" id="SM00729">
    <property type="entry name" value="Elp3"/>
    <property type="match status" value="1"/>
</dbReference>
<proteinExistence type="inferred from homology"/>
<keyword evidence="8 15" id="KW-0479">Metal-binding</keyword>
<dbReference type="GO" id="GO:0005737">
    <property type="term" value="C:cytoplasm"/>
    <property type="evidence" value="ECO:0007669"/>
    <property type="project" value="TreeGrafter"/>
</dbReference>
<dbReference type="SUPFAM" id="SSF55729">
    <property type="entry name" value="Acyl-CoA N-acyltransferases (Nat)"/>
    <property type="match status" value="1"/>
</dbReference>
<dbReference type="Pfam" id="PF16199">
    <property type="entry name" value="Radical_SAM_C"/>
    <property type="match status" value="1"/>
</dbReference>
<keyword evidence="4" id="KW-0820">tRNA-binding</keyword>
<evidence type="ECO:0000256" key="10">
    <source>
        <dbReference type="ARBA" id="ARBA00023004"/>
    </source>
</evidence>
<evidence type="ECO:0000256" key="13">
    <source>
        <dbReference type="ARBA" id="ARBA00044771"/>
    </source>
</evidence>
<gene>
    <name evidence="17" type="ORF">COT75_00715</name>
</gene>
<keyword evidence="10 15" id="KW-0408">Iron</keyword>
<evidence type="ECO:0000256" key="12">
    <source>
        <dbReference type="ARBA" id="ARBA00023315"/>
    </source>
</evidence>
<name>A0A2H0WAM2_9BACT</name>
<dbReference type="InterPro" id="IPR013785">
    <property type="entry name" value="Aldolase_TIM"/>
</dbReference>
<dbReference type="SUPFAM" id="SSF102114">
    <property type="entry name" value="Radical SAM enzymes"/>
    <property type="match status" value="1"/>
</dbReference>
<dbReference type="Gene3D" id="3.40.630.30">
    <property type="match status" value="1"/>
</dbReference>
<evidence type="ECO:0000256" key="11">
    <source>
        <dbReference type="ARBA" id="ARBA00023014"/>
    </source>
</evidence>
<dbReference type="GO" id="GO:0051539">
    <property type="term" value="F:4 iron, 4 sulfur cluster binding"/>
    <property type="evidence" value="ECO:0007669"/>
    <property type="project" value="UniProtKB-KW"/>
</dbReference>
<dbReference type="GO" id="GO:0106261">
    <property type="term" value="F:tRNA uridine(34) acetyltransferase activity"/>
    <property type="evidence" value="ECO:0007669"/>
    <property type="project" value="UniProtKB-EC"/>
</dbReference>
<dbReference type="Pfam" id="PF04055">
    <property type="entry name" value="Radical_SAM"/>
    <property type="match status" value="1"/>
</dbReference>
<evidence type="ECO:0000256" key="8">
    <source>
        <dbReference type="ARBA" id="ARBA00022723"/>
    </source>
</evidence>
<dbReference type="InterPro" id="IPR039661">
    <property type="entry name" value="ELP3"/>
</dbReference>
<dbReference type="EC" id="2.3.1.311" evidence="13"/>
<accession>A0A2H0WAM2</accession>
<evidence type="ECO:0000256" key="14">
    <source>
        <dbReference type="ARBA" id="ARBA00047372"/>
    </source>
</evidence>
<reference evidence="18" key="1">
    <citation type="submission" date="2017-09" db="EMBL/GenBank/DDBJ databases">
        <title>Depth-based differentiation of microbial function through sediment-hosted aquifers and enrichment of novel symbionts in the deep terrestrial subsurface.</title>
        <authorList>
            <person name="Probst A.J."/>
            <person name="Ladd B."/>
            <person name="Jarett J.K."/>
            <person name="Geller-Mcgrath D.E."/>
            <person name="Sieber C.M.K."/>
            <person name="Emerson J.B."/>
            <person name="Anantharaman K."/>
            <person name="Thomas B.C."/>
            <person name="Malmstrom R."/>
            <person name="Stieglmeier M."/>
            <person name="Klingl A."/>
            <person name="Woyke T."/>
            <person name="Ryan C.M."/>
            <person name="Banfield J.F."/>
        </authorList>
    </citation>
    <scope>NUCLEOTIDE SEQUENCE [LARGE SCALE GENOMIC DNA]</scope>
</reference>
<comment type="cofactor">
    <cofactor evidence="15">
        <name>[4Fe-4S] cluster</name>
        <dbReference type="ChEBI" id="CHEBI:49883"/>
    </cofactor>
    <text evidence="15">Binds 1 [4Fe-4S] cluster. The cluster is coordinated with 3 cysteines and an exchangeable S-adenosyl-L-methionine.</text>
</comment>
<dbReference type="CDD" id="cd01335">
    <property type="entry name" value="Radical_SAM"/>
    <property type="match status" value="1"/>
</dbReference>
<protein>
    <recommendedName>
        <fullName evidence="13">tRNA carboxymethyluridine synthase</fullName>
        <ecNumber evidence="13">2.3.1.311</ecNumber>
    </recommendedName>
</protein>
<comment type="similarity">
    <text evidence="2">Belongs to the ELP3 family.</text>
</comment>
<dbReference type="EMBL" id="PEZT01000001">
    <property type="protein sequence ID" value="PIS09702.1"/>
    <property type="molecule type" value="Genomic_DNA"/>
</dbReference>
<dbReference type="GO" id="GO:0002926">
    <property type="term" value="P:tRNA wobble base 5-methoxycarbonylmethyl-2-thiouridinylation"/>
    <property type="evidence" value="ECO:0007669"/>
    <property type="project" value="TreeGrafter"/>
</dbReference>
<dbReference type="InterPro" id="IPR032432">
    <property type="entry name" value="Radical_SAM_C"/>
</dbReference>
<organism evidence="17 18">
    <name type="scientific">Candidatus Beckwithbacteria bacterium CG10_big_fil_rev_8_21_14_0_10_34_10</name>
    <dbReference type="NCBI Taxonomy" id="1974495"/>
    <lineage>
        <taxon>Bacteria</taxon>
        <taxon>Candidatus Beckwithiibacteriota</taxon>
    </lineage>
</organism>
<dbReference type="PANTHER" id="PTHR11135">
    <property type="entry name" value="HISTONE ACETYLTRANSFERASE-RELATED"/>
    <property type="match status" value="1"/>
</dbReference>
<evidence type="ECO:0000256" key="5">
    <source>
        <dbReference type="ARBA" id="ARBA00022679"/>
    </source>
</evidence>
<dbReference type="SFLD" id="SFLDG01086">
    <property type="entry name" value="elongater_protein-like"/>
    <property type="match status" value="1"/>
</dbReference>
<dbReference type="NCBIfam" id="TIGR01211">
    <property type="entry name" value="ELP3"/>
    <property type="match status" value="1"/>
</dbReference>
<comment type="pathway">
    <text evidence="1">tRNA modification.</text>
</comment>
<evidence type="ECO:0000313" key="17">
    <source>
        <dbReference type="EMBL" id="PIS09702.1"/>
    </source>
</evidence>
<dbReference type="InterPro" id="IPR007197">
    <property type="entry name" value="rSAM"/>
</dbReference>
<dbReference type="PIRSF" id="PIRSF005669">
    <property type="entry name" value="Hist_AcTrfase_ELP3"/>
    <property type="match status" value="1"/>
</dbReference>
<keyword evidence="3" id="KW-0004">4Fe-4S</keyword>
<dbReference type="InterPro" id="IPR034687">
    <property type="entry name" value="ELP3-like"/>
</dbReference>
<dbReference type="InterPro" id="IPR016181">
    <property type="entry name" value="Acyl_CoA_acyltransferase"/>
</dbReference>
<evidence type="ECO:0000256" key="3">
    <source>
        <dbReference type="ARBA" id="ARBA00022485"/>
    </source>
</evidence>
<dbReference type="SFLD" id="SFLDF00344">
    <property type="entry name" value="ELP3-like"/>
    <property type="match status" value="1"/>
</dbReference>
<keyword evidence="5" id="KW-0808">Transferase</keyword>
<keyword evidence="9" id="KW-0694">RNA-binding</keyword>
<feature type="domain" description="Radical SAM core" evidence="16">
    <location>
        <begin position="80"/>
        <end position="343"/>
    </location>
</feature>
<keyword evidence="11 15" id="KW-0411">Iron-sulfur</keyword>
<keyword evidence="7" id="KW-0819">tRNA processing</keyword>
<feature type="binding site" evidence="15">
    <location>
        <position position="95"/>
    </location>
    <ligand>
        <name>[4Fe-4S] cluster</name>
        <dbReference type="ChEBI" id="CHEBI:49883"/>
        <note>4Fe-4S-S-AdoMet</note>
    </ligand>
</feature>
<keyword evidence="12" id="KW-0012">Acyltransferase</keyword>
<dbReference type="PROSITE" id="PS51918">
    <property type="entry name" value="RADICAL_SAM"/>
    <property type="match status" value="1"/>
</dbReference>
<dbReference type="GO" id="GO:0000049">
    <property type="term" value="F:tRNA binding"/>
    <property type="evidence" value="ECO:0007669"/>
    <property type="project" value="UniProtKB-KW"/>
</dbReference>
<dbReference type="GO" id="GO:0046872">
    <property type="term" value="F:metal ion binding"/>
    <property type="evidence" value="ECO:0007669"/>
    <property type="project" value="UniProtKB-KW"/>
</dbReference>
<evidence type="ECO:0000256" key="9">
    <source>
        <dbReference type="ARBA" id="ARBA00022884"/>
    </source>
</evidence>
<dbReference type="InterPro" id="IPR006638">
    <property type="entry name" value="Elp3/MiaA/NifB-like_rSAM"/>
</dbReference>
<feature type="binding site" evidence="15">
    <location>
        <position position="102"/>
    </location>
    <ligand>
        <name>[4Fe-4S] cluster</name>
        <dbReference type="ChEBI" id="CHEBI:49883"/>
        <note>4Fe-4S-S-AdoMet</note>
    </ligand>
</feature>
<dbReference type="InterPro" id="IPR058240">
    <property type="entry name" value="rSAM_sf"/>
</dbReference>
<evidence type="ECO:0000259" key="16">
    <source>
        <dbReference type="PROSITE" id="PS51918"/>
    </source>
</evidence>
<evidence type="ECO:0000256" key="2">
    <source>
        <dbReference type="ARBA" id="ARBA00005494"/>
    </source>
</evidence>
<evidence type="ECO:0000256" key="1">
    <source>
        <dbReference type="ARBA" id="ARBA00005217"/>
    </source>
</evidence>
<evidence type="ECO:0000313" key="18">
    <source>
        <dbReference type="Proteomes" id="UP000230093"/>
    </source>
</evidence>
<feature type="binding site" evidence="15">
    <location>
        <position position="99"/>
    </location>
    <ligand>
        <name>[4Fe-4S] cluster</name>
        <dbReference type="ChEBI" id="CHEBI:49883"/>
        <note>4Fe-4S-S-AdoMet</note>
    </ligand>
</feature>
<dbReference type="AlphaFoldDB" id="A0A2H0WAM2"/>
<evidence type="ECO:0000256" key="15">
    <source>
        <dbReference type="PIRSR" id="PIRSR005669-1"/>
    </source>
</evidence>
<evidence type="ECO:0000256" key="4">
    <source>
        <dbReference type="ARBA" id="ARBA00022555"/>
    </source>
</evidence>
<dbReference type="SFLD" id="SFLDS00029">
    <property type="entry name" value="Radical_SAM"/>
    <property type="match status" value="1"/>
</dbReference>
<keyword evidence="6" id="KW-0949">S-adenosyl-L-methionine</keyword>
<dbReference type="PANTHER" id="PTHR11135:SF0">
    <property type="entry name" value="ELONGATOR COMPLEX PROTEIN 3"/>
    <property type="match status" value="1"/>
</dbReference>
<dbReference type="Gene3D" id="3.20.20.70">
    <property type="entry name" value="Aldolase class I"/>
    <property type="match status" value="1"/>
</dbReference>